<dbReference type="RefSeq" id="XP_069229263.1">
    <property type="nucleotide sequence ID" value="XM_069373485.1"/>
</dbReference>
<feature type="transmembrane region" description="Helical" evidence="5">
    <location>
        <begin position="527"/>
        <end position="546"/>
    </location>
</feature>
<evidence type="ECO:0000313" key="7">
    <source>
        <dbReference type="EMBL" id="KAL1586158.1"/>
    </source>
</evidence>
<dbReference type="PANTHER" id="PTHR47804:SF1">
    <property type="entry name" value="DUF2421 DOMAIN-CONTAINING PROTEIN"/>
    <property type="match status" value="1"/>
</dbReference>
<dbReference type="GeneID" id="96006323"/>
<reference evidence="7 8" key="1">
    <citation type="journal article" date="2020" name="Microbiol. Resour. Announc.">
        <title>Draft Genome Sequence of a Cladosporium Species Isolated from the Mesophotic Ascidian Didemnum maculosum.</title>
        <authorList>
            <person name="Gioti A."/>
            <person name="Siaperas R."/>
            <person name="Nikolaivits E."/>
            <person name="Le Goff G."/>
            <person name="Ouazzani J."/>
            <person name="Kotoulas G."/>
            <person name="Topakas E."/>
        </authorList>
    </citation>
    <scope>NUCLEOTIDE SEQUENCE [LARGE SCALE GENOMIC DNA]</scope>
    <source>
        <strain evidence="7 8">TM138-S3</strain>
    </source>
</reference>
<dbReference type="Pfam" id="PF13515">
    <property type="entry name" value="FUSC_2"/>
    <property type="match status" value="1"/>
</dbReference>
<feature type="domain" description="Integral membrane bound transporter" evidence="6">
    <location>
        <begin position="521"/>
        <end position="661"/>
    </location>
</feature>
<dbReference type="InterPro" id="IPR049453">
    <property type="entry name" value="Memb_transporter_dom"/>
</dbReference>
<organism evidence="7 8">
    <name type="scientific">Cladosporium halotolerans</name>
    <dbReference type="NCBI Taxonomy" id="1052096"/>
    <lineage>
        <taxon>Eukaryota</taxon>
        <taxon>Fungi</taxon>
        <taxon>Dikarya</taxon>
        <taxon>Ascomycota</taxon>
        <taxon>Pezizomycotina</taxon>
        <taxon>Dothideomycetes</taxon>
        <taxon>Dothideomycetidae</taxon>
        <taxon>Cladosporiales</taxon>
        <taxon>Cladosporiaceae</taxon>
        <taxon>Cladosporium</taxon>
    </lineage>
</organism>
<gene>
    <name evidence="7" type="ORF">WHR41_04879</name>
</gene>
<feature type="transmembrane region" description="Helical" evidence="5">
    <location>
        <begin position="12"/>
        <end position="34"/>
    </location>
</feature>
<evidence type="ECO:0000256" key="2">
    <source>
        <dbReference type="ARBA" id="ARBA00022692"/>
    </source>
</evidence>
<evidence type="ECO:0000256" key="1">
    <source>
        <dbReference type="ARBA" id="ARBA00004141"/>
    </source>
</evidence>
<keyword evidence="4 5" id="KW-0472">Membrane</keyword>
<keyword evidence="3 5" id="KW-1133">Transmembrane helix</keyword>
<feature type="transmembrane region" description="Helical" evidence="5">
    <location>
        <begin position="604"/>
        <end position="623"/>
    </location>
</feature>
<evidence type="ECO:0000256" key="3">
    <source>
        <dbReference type="ARBA" id="ARBA00022989"/>
    </source>
</evidence>
<proteinExistence type="predicted"/>
<evidence type="ECO:0000313" key="8">
    <source>
        <dbReference type="Proteomes" id="UP000803884"/>
    </source>
</evidence>
<dbReference type="EMBL" id="JAAQHG020000016">
    <property type="protein sequence ID" value="KAL1586158.1"/>
    <property type="molecule type" value="Genomic_DNA"/>
</dbReference>
<accession>A0AB34KSC6</accession>
<dbReference type="GO" id="GO:0016020">
    <property type="term" value="C:membrane"/>
    <property type="evidence" value="ECO:0007669"/>
    <property type="project" value="UniProtKB-SubCell"/>
</dbReference>
<dbReference type="AlphaFoldDB" id="A0AB34KSC6"/>
<dbReference type="Proteomes" id="UP000803884">
    <property type="component" value="Unassembled WGS sequence"/>
</dbReference>
<evidence type="ECO:0000256" key="5">
    <source>
        <dbReference type="SAM" id="Phobius"/>
    </source>
</evidence>
<feature type="transmembrane region" description="Helical" evidence="5">
    <location>
        <begin position="576"/>
        <end position="597"/>
    </location>
</feature>
<sequence length="882" mass="99331">MAISMFFGQRDLLQVGHVIVLIFFCGGGLGFIAWTKQYFGHPLVNVACSLASLACVSTLVKEGAVQAGAFSDDRVTQILIMVMMGIFVTTLVNLIVLPVKARRKLHKDLVKSTGLLSELLVNITRAFLVGEEDILRNGKQIAKDHESTMASMQKNLIEAQREHYLLGSERQYHIEAKLVRCLARLSQNLGGLRSAAYTQFAILSKAVTQKANGQTQFAWSTGTSSPVDMAKSRAGSISRAHLLDVINEDSEESDERISTSWDGASTPSRSKSRVSFQNIAWSNQTGNSTPNVEFLAPADMFVTFIDQLGPPAKSLVFTLKKMLDELQFGRNGTFIVDDRFQTNLRTAIDMYTTSRKEALDTLYRSRSLNGPRSTEVLADLEEVAASCGHFSFSLLDLAEEALNYLDLLEDYRAEIERSPKRRTWHWLMFWRKSKDAEDEPRNFGTFQPQTEVDPTSNIPETIKRADSFADPGRFARERPISLIIYQAMSFFRRDDIRFAIKVGVGAALYALPAFLPETRPFFTHWRGEWGLISYMVVCSMTIGASNTTGMERLGGTIIGAVCSIVAWLVSNNHGNANPWVLGFFGWLMALWCFYLILAKGRGPMGRFILLTYNLGALYAYSLSVKDDDNDDDEGGVDPAIWEIVLHRVVSVIVGCIWGIVITRFIWPISARRKLRDGLCILWLRMCLIWKRDPLAIYLLGEPKSNYMDIREEAELQSFLTYLDSLRKAAASEFELRGPFPDKLTGHIVERTRSMLDAFHAMNVVMTKNIQANPGEAALLRFTREERFALSARISHLFSVLASSLKLEYPLNDVLPNIENRRDDLLAKIFEFRRSNNEIPEADYELLYAYVLVTGQLADDMQAVIQDIETLFGTLNEENLKLQ</sequence>
<dbReference type="InterPro" id="IPR052430">
    <property type="entry name" value="IVT-Associated"/>
</dbReference>
<evidence type="ECO:0000259" key="6">
    <source>
        <dbReference type="Pfam" id="PF13515"/>
    </source>
</evidence>
<comment type="subcellular location">
    <subcellularLocation>
        <location evidence="1">Membrane</location>
        <topology evidence="1">Multi-pass membrane protein</topology>
    </subcellularLocation>
</comment>
<feature type="transmembrane region" description="Helical" evidence="5">
    <location>
        <begin position="498"/>
        <end position="515"/>
    </location>
</feature>
<feature type="transmembrane region" description="Helical" evidence="5">
    <location>
        <begin position="78"/>
        <end position="97"/>
    </location>
</feature>
<evidence type="ECO:0000256" key="4">
    <source>
        <dbReference type="ARBA" id="ARBA00023136"/>
    </source>
</evidence>
<name>A0AB34KSC6_9PEZI</name>
<dbReference type="PANTHER" id="PTHR47804">
    <property type="entry name" value="60S RIBOSOMAL PROTEIN L19"/>
    <property type="match status" value="1"/>
</dbReference>
<feature type="transmembrane region" description="Helical" evidence="5">
    <location>
        <begin position="643"/>
        <end position="666"/>
    </location>
</feature>
<feature type="transmembrane region" description="Helical" evidence="5">
    <location>
        <begin position="553"/>
        <end position="570"/>
    </location>
</feature>
<comment type="caution">
    <text evidence="7">The sequence shown here is derived from an EMBL/GenBank/DDBJ whole genome shotgun (WGS) entry which is preliminary data.</text>
</comment>
<keyword evidence="8" id="KW-1185">Reference proteome</keyword>
<keyword evidence="2 5" id="KW-0812">Transmembrane</keyword>
<protein>
    <recommendedName>
        <fullName evidence="6">Integral membrane bound transporter domain-containing protein</fullName>
    </recommendedName>
</protein>